<dbReference type="KEGG" id="roz:CBI38_23180"/>
<protein>
    <submittedName>
        <fullName evidence="2">Uncharacterized protein</fullName>
    </submittedName>
</protein>
<dbReference type="EMBL" id="CP021354">
    <property type="protein sequence ID" value="AWK75765.1"/>
    <property type="molecule type" value="Genomic_DNA"/>
</dbReference>
<feature type="region of interest" description="Disordered" evidence="1">
    <location>
        <begin position="1"/>
        <end position="71"/>
    </location>
</feature>
<keyword evidence="3" id="KW-1185">Reference proteome</keyword>
<evidence type="ECO:0000256" key="1">
    <source>
        <dbReference type="SAM" id="MobiDB-lite"/>
    </source>
</evidence>
<evidence type="ECO:0000313" key="3">
    <source>
        <dbReference type="Proteomes" id="UP000245711"/>
    </source>
</evidence>
<sequence length="71" mass="7830">MSTSPPSDGEPTENAAPSRAPIDRARLARIFGDVFPDTTADERGPDDTSSRDERGSESDEWLRRQKPPHHG</sequence>
<dbReference type="Proteomes" id="UP000245711">
    <property type="component" value="Chromosome"/>
</dbReference>
<accession>A0A2S2C4G3</accession>
<name>A0A2S2C4G3_9NOCA</name>
<evidence type="ECO:0000313" key="2">
    <source>
        <dbReference type="EMBL" id="AWK75765.1"/>
    </source>
</evidence>
<organism evidence="2 3">
    <name type="scientific">Rhodococcus oxybenzonivorans</name>
    <dbReference type="NCBI Taxonomy" id="1990687"/>
    <lineage>
        <taxon>Bacteria</taxon>
        <taxon>Bacillati</taxon>
        <taxon>Actinomycetota</taxon>
        <taxon>Actinomycetes</taxon>
        <taxon>Mycobacteriales</taxon>
        <taxon>Nocardiaceae</taxon>
        <taxon>Rhodococcus</taxon>
    </lineage>
</organism>
<reference evidence="2 3" key="1">
    <citation type="submission" date="2017-05" db="EMBL/GenBank/DDBJ databases">
        <title>Isolation of Rhodococcus sp. S2-17 biodegrading of BP-3.</title>
        <authorList>
            <person name="Lee Y."/>
            <person name="Kim K.H."/>
            <person name="Chun B.H."/>
            <person name="Jung H.S."/>
            <person name="Jeon C.O."/>
        </authorList>
    </citation>
    <scope>NUCLEOTIDE SEQUENCE [LARGE SCALE GENOMIC DNA]</scope>
    <source>
        <strain evidence="2 3">S2-17</strain>
    </source>
</reference>
<dbReference type="AlphaFoldDB" id="A0A2S2C4G3"/>
<gene>
    <name evidence="2" type="ORF">CBI38_23180</name>
</gene>
<proteinExistence type="predicted"/>
<dbReference type="OrthoDB" id="3700244at2"/>
<feature type="compositionally biased region" description="Basic and acidic residues" evidence="1">
    <location>
        <begin position="40"/>
        <end position="63"/>
    </location>
</feature>